<dbReference type="InterPro" id="IPR032720">
    <property type="entry name" value="Cys_rich_CWC"/>
</dbReference>
<dbReference type="Proteomes" id="UP000580043">
    <property type="component" value="Unassembled WGS sequence"/>
</dbReference>
<name>A0A848G7X2_9RHOO</name>
<reference evidence="1 2" key="1">
    <citation type="submission" date="2020-04" db="EMBL/GenBank/DDBJ databases">
        <title>Zoogloea sp. G-4-1-14 isolated from soil.</title>
        <authorList>
            <person name="Dahal R.H."/>
        </authorList>
    </citation>
    <scope>NUCLEOTIDE SEQUENCE [LARGE SCALE GENOMIC DNA]</scope>
    <source>
        <strain evidence="1 2">G-4-1-14</strain>
    </source>
</reference>
<keyword evidence="2" id="KW-1185">Reference proteome</keyword>
<proteinExistence type="predicted"/>
<dbReference type="EMBL" id="JABBGA010000011">
    <property type="protein sequence ID" value="NML27015.1"/>
    <property type="molecule type" value="Genomic_DNA"/>
</dbReference>
<gene>
    <name evidence="1" type="ORF">HHL15_14770</name>
</gene>
<dbReference type="AlphaFoldDB" id="A0A848G7X2"/>
<organism evidence="1 2">
    <name type="scientific">Zoogloea dura</name>
    <dbReference type="NCBI Taxonomy" id="2728840"/>
    <lineage>
        <taxon>Bacteria</taxon>
        <taxon>Pseudomonadati</taxon>
        <taxon>Pseudomonadota</taxon>
        <taxon>Betaproteobacteria</taxon>
        <taxon>Rhodocyclales</taxon>
        <taxon>Zoogloeaceae</taxon>
        <taxon>Zoogloea</taxon>
    </lineage>
</organism>
<evidence type="ECO:0000313" key="1">
    <source>
        <dbReference type="EMBL" id="NML27015.1"/>
    </source>
</evidence>
<sequence length="67" mass="6940">MDEPKKDVPLTNVCPACGVRFTCGMAAGLEACWCASLPPVLAVPAAGAGQCYCPDCLRKVIAEAEAR</sequence>
<dbReference type="RefSeq" id="WP_169146551.1">
    <property type="nucleotide sequence ID" value="NZ_JABBGA010000011.1"/>
</dbReference>
<dbReference type="Pfam" id="PF14375">
    <property type="entry name" value="Cys_rich_CWC"/>
    <property type="match status" value="1"/>
</dbReference>
<comment type="caution">
    <text evidence="1">The sequence shown here is derived from an EMBL/GenBank/DDBJ whole genome shotgun (WGS) entry which is preliminary data.</text>
</comment>
<protein>
    <submittedName>
        <fullName evidence="1">Cysteine-rich CWC family protein</fullName>
    </submittedName>
</protein>
<accession>A0A848G7X2</accession>
<evidence type="ECO:0000313" key="2">
    <source>
        <dbReference type="Proteomes" id="UP000580043"/>
    </source>
</evidence>